<dbReference type="EMBL" id="KI925460">
    <property type="protein sequence ID" value="ETW80107.1"/>
    <property type="molecule type" value="Genomic_DNA"/>
</dbReference>
<dbReference type="Proteomes" id="UP000030671">
    <property type="component" value="Unassembled WGS sequence"/>
</dbReference>
<feature type="compositionally biased region" description="Acidic residues" evidence="1">
    <location>
        <begin position="419"/>
        <end position="434"/>
    </location>
</feature>
<feature type="region of interest" description="Disordered" evidence="1">
    <location>
        <begin position="1"/>
        <end position="186"/>
    </location>
</feature>
<name>W4K2R3_HETIT</name>
<dbReference type="KEGG" id="hir:HETIRDRAFT_419692"/>
<feature type="compositionally biased region" description="Basic and acidic residues" evidence="1">
    <location>
        <begin position="388"/>
        <end position="409"/>
    </location>
</feature>
<reference evidence="2 3" key="1">
    <citation type="journal article" date="2012" name="New Phytol.">
        <title>Insight into trade-off between wood decay and parasitism from the genome of a fungal forest pathogen.</title>
        <authorList>
            <person name="Olson A."/>
            <person name="Aerts A."/>
            <person name="Asiegbu F."/>
            <person name="Belbahri L."/>
            <person name="Bouzid O."/>
            <person name="Broberg A."/>
            <person name="Canback B."/>
            <person name="Coutinho P.M."/>
            <person name="Cullen D."/>
            <person name="Dalman K."/>
            <person name="Deflorio G."/>
            <person name="van Diepen L.T."/>
            <person name="Dunand C."/>
            <person name="Duplessis S."/>
            <person name="Durling M."/>
            <person name="Gonthier P."/>
            <person name="Grimwood J."/>
            <person name="Fossdal C.G."/>
            <person name="Hansson D."/>
            <person name="Henrissat B."/>
            <person name="Hietala A."/>
            <person name="Himmelstrand K."/>
            <person name="Hoffmeister D."/>
            <person name="Hogberg N."/>
            <person name="James T.Y."/>
            <person name="Karlsson M."/>
            <person name="Kohler A."/>
            <person name="Kues U."/>
            <person name="Lee Y.H."/>
            <person name="Lin Y.C."/>
            <person name="Lind M."/>
            <person name="Lindquist E."/>
            <person name="Lombard V."/>
            <person name="Lucas S."/>
            <person name="Lunden K."/>
            <person name="Morin E."/>
            <person name="Murat C."/>
            <person name="Park J."/>
            <person name="Raffaello T."/>
            <person name="Rouze P."/>
            <person name="Salamov A."/>
            <person name="Schmutz J."/>
            <person name="Solheim H."/>
            <person name="Stahlberg J."/>
            <person name="Velez H."/>
            <person name="de Vries R.P."/>
            <person name="Wiebenga A."/>
            <person name="Woodward S."/>
            <person name="Yakovlev I."/>
            <person name="Garbelotto M."/>
            <person name="Martin F."/>
            <person name="Grigoriev I.V."/>
            <person name="Stenlid J."/>
        </authorList>
    </citation>
    <scope>NUCLEOTIDE SEQUENCE [LARGE SCALE GENOMIC DNA]</scope>
    <source>
        <strain evidence="2 3">TC 32-1</strain>
    </source>
</reference>
<feature type="compositionally biased region" description="Basic and acidic residues" evidence="1">
    <location>
        <begin position="28"/>
        <end position="48"/>
    </location>
</feature>
<feature type="compositionally biased region" description="Basic and acidic residues" evidence="1">
    <location>
        <begin position="346"/>
        <end position="355"/>
    </location>
</feature>
<sequence length="452" mass="49633">MLLHDDHDASSPSRNSSPDVVLMVANPDVERVERGTSPHRPDAGRIDRGTSPQQPGPTGVLLTPHLNNFSDDDAEDYAKFKERERTRRPSPERASRDAPRHENPDDRNQSSLGQLPVGVPPPSEGTPNSGVAGPSGFRARTAAQLPSHGEVEPIPVLSETAPPPVPTSGPIPSSMGGPTPRTDPHAGELERHADALLQRNTISAVIQMATAMALQRLANFSAGQPGNEHSDVPRRLASATLLIHPDEFSQYVNRELLPALLFGGELGNVQPSRTDPFRVVTWNVPRPGEHPTPVPNPRRVPRTVVERPPPRQREVPTAHSHTATPPSHRIRGFPLSQGNTDEEEPPVYRRNEGRRSRGSQATLGRGTTAGGSVRHRPRSPPPSAQFRTNERPDNRSSRRTRRVDSETRRNSSWTRSELDAWDALDDPGNYDEADPYYRPDEGGGDYQGPFDY</sequence>
<organism evidence="2 3">
    <name type="scientific">Heterobasidion irregulare (strain TC 32-1)</name>
    <dbReference type="NCBI Taxonomy" id="747525"/>
    <lineage>
        <taxon>Eukaryota</taxon>
        <taxon>Fungi</taxon>
        <taxon>Dikarya</taxon>
        <taxon>Basidiomycota</taxon>
        <taxon>Agaricomycotina</taxon>
        <taxon>Agaricomycetes</taxon>
        <taxon>Russulales</taxon>
        <taxon>Bondarzewiaceae</taxon>
        <taxon>Heterobasidion</taxon>
        <taxon>Heterobasidion annosum species complex</taxon>
    </lineage>
</organism>
<dbReference type="GeneID" id="20673592"/>
<feature type="compositionally biased region" description="Basic and acidic residues" evidence="1">
    <location>
        <begin position="304"/>
        <end position="316"/>
    </location>
</feature>
<evidence type="ECO:0000313" key="2">
    <source>
        <dbReference type="EMBL" id="ETW80107.1"/>
    </source>
</evidence>
<evidence type="ECO:0000313" key="3">
    <source>
        <dbReference type="Proteomes" id="UP000030671"/>
    </source>
</evidence>
<dbReference type="InParanoid" id="W4K2R3"/>
<dbReference type="RefSeq" id="XP_009548628.1">
    <property type="nucleotide sequence ID" value="XM_009550333.1"/>
</dbReference>
<feature type="region of interest" description="Disordered" evidence="1">
    <location>
        <begin position="283"/>
        <end position="452"/>
    </location>
</feature>
<accession>W4K2R3</accession>
<proteinExistence type="predicted"/>
<feature type="compositionally biased region" description="Basic and acidic residues" evidence="1">
    <location>
        <begin position="76"/>
        <end position="108"/>
    </location>
</feature>
<protein>
    <submittedName>
        <fullName evidence="2">Uncharacterized protein</fullName>
    </submittedName>
</protein>
<dbReference type="HOGENOM" id="CLU_050560_0_0_1"/>
<gene>
    <name evidence="2" type="ORF">HETIRDRAFT_419692</name>
</gene>
<evidence type="ECO:0000256" key="1">
    <source>
        <dbReference type="SAM" id="MobiDB-lite"/>
    </source>
</evidence>
<dbReference type="AlphaFoldDB" id="W4K2R3"/>
<keyword evidence="3" id="KW-1185">Reference proteome</keyword>